<evidence type="ECO:0000313" key="8">
    <source>
        <dbReference type="EMBL" id="AKA36373.1"/>
    </source>
</evidence>
<dbReference type="OrthoDB" id="9810066at2"/>
<dbReference type="NCBIfam" id="NF001453">
    <property type="entry name" value="PRK00312.1"/>
    <property type="match status" value="1"/>
</dbReference>
<dbReference type="EC" id="2.1.1.77" evidence="7"/>
<dbReference type="Pfam" id="PF01135">
    <property type="entry name" value="PCMT"/>
    <property type="match status" value="1"/>
</dbReference>
<dbReference type="STRING" id="516051.VC82_2827"/>
<reference evidence="8 9" key="1">
    <citation type="submission" date="2015-03" db="EMBL/GenBank/DDBJ databases">
        <title>Complete genome sequence of Muricauda lutaonensis CC-HSB-11T, isolated from a coastal hot spring.</title>
        <authorList>
            <person name="Kim K.M."/>
        </authorList>
    </citation>
    <scope>NUCLEOTIDE SEQUENCE [LARGE SCALE GENOMIC DNA]</scope>
    <source>
        <strain evidence="8 9">CC-HSB-11</strain>
    </source>
</reference>
<comment type="function">
    <text evidence="7">Catalyzes the methyl esterification of L-isoaspartyl residues in peptides and proteins that result from spontaneous decomposition of normal L-aspartyl and L-asparaginyl residues. It plays a role in the repair and/or degradation of damaged proteins.</text>
</comment>
<comment type="catalytic activity">
    <reaction evidence="7">
        <text>[protein]-L-isoaspartate + S-adenosyl-L-methionine = [protein]-L-isoaspartate alpha-methyl ester + S-adenosyl-L-homocysteine</text>
        <dbReference type="Rhea" id="RHEA:12705"/>
        <dbReference type="Rhea" id="RHEA-COMP:12143"/>
        <dbReference type="Rhea" id="RHEA-COMP:12144"/>
        <dbReference type="ChEBI" id="CHEBI:57856"/>
        <dbReference type="ChEBI" id="CHEBI:59789"/>
        <dbReference type="ChEBI" id="CHEBI:90596"/>
        <dbReference type="ChEBI" id="CHEBI:90598"/>
        <dbReference type="EC" id="2.1.1.77"/>
    </reaction>
</comment>
<evidence type="ECO:0000313" key="9">
    <source>
        <dbReference type="Proteomes" id="UP000032726"/>
    </source>
</evidence>
<evidence type="ECO:0000256" key="5">
    <source>
        <dbReference type="ARBA" id="ARBA00022679"/>
    </source>
</evidence>
<dbReference type="Gene3D" id="3.40.50.150">
    <property type="entry name" value="Vaccinia Virus protein VP39"/>
    <property type="match status" value="1"/>
</dbReference>
<dbReference type="GO" id="GO:0032259">
    <property type="term" value="P:methylation"/>
    <property type="evidence" value="ECO:0007669"/>
    <property type="project" value="UniProtKB-KW"/>
</dbReference>
<dbReference type="GO" id="GO:0004719">
    <property type="term" value="F:protein-L-isoaspartate (D-aspartate) O-methyltransferase activity"/>
    <property type="evidence" value="ECO:0007669"/>
    <property type="project" value="UniProtKB-UniRule"/>
</dbReference>
<protein>
    <recommendedName>
        <fullName evidence="7">Protein-L-isoaspartate O-methyltransferase</fullName>
        <ecNumber evidence="7">2.1.1.77</ecNumber>
    </recommendedName>
    <alternativeName>
        <fullName evidence="7">L-isoaspartyl protein carboxyl methyltransferase</fullName>
    </alternativeName>
    <alternativeName>
        <fullName evidence="7">Protein L-isoaspartyl methyltransferase</fullName>
    </alternativeName>
    <alternativeName>
        <fullName evidence="7">Protein-beta-aspartate methyltransferase</fullName>
        <shortName evidence="7">PIMT</shortName>
    </alternativeName>
</protein>
<keyword evidence="6 7" id="KW-0949">S-adenosyl-L-methionine</keyword>
<evidence type="ECO:0000256" key="2">
    <source>
        <dbReference type="ARBA" id="ARBA00005369"/>
    </source>
</evidence>
<dbReference type="SUPFAM" id="SSF53335">
    <property type="entry name" value="S-adenosyl-L-methionine-dependent methyltransferases"/>
    <property type="match status" value="1"/>
</dbReference>
<dbReference type="PROSITE" id="PS01279">
    <property type="entry name" value="PCMT"/>
    <property type="match status" value="1"/>
</dbReference>
<accession>A0A0D5YWZ3</accession>
<evidence type="ECO:0000256" key="7">
    <source>
        <dbReference type="HAMAP-Rule" id="MF_00090"/>
    </source>
</evidence>
<proteinExistence type="inferred from homology"/>
<feature type="active site" evidence="7">
    <location>
        <position position="71"/>
    </location>
</feature>
<evidence type="ECO:0000256" key="3">
    <source>
        <dbReference type="ARBA" id="ARBA00022490"/>
    </source>
</evidence>
<dbReference type="FunFam" id="3.40.50.150:FF:000010">
    <property type="entry name" value="Protein-L-isoaspartate O-methyltransferase"/>
    <property type="match status" value="1"/>
</dbReference>
<gene>
    <name evidence="7" type="primary">pcm</name>
    <name evidence="8" type="ORF">VC82_2827</name>
</gene>
<dbReference type="PANTHER" id="PTHR11579">
    <property type="entry name" value="PROTEIN-L-ISOASPARTATE O-METHYLTRANSFERASE"/>
    <property type="match status" value="1"/>
</dbReference>
<evidence type="ECO:0000256" key="1">
    <source>
        <dbReference type="ARBA" id="ARBA00004496"/>
    </source>
</evidence>
<dbReference type="CDD" id="cd02440">
    <property type="entry name" value="AdoMet_MTases"/>
    <property type="match status" value="1"/>
</dbReference>
<name>A0A0D5YWZ3_9FLAO</name>
<dbReference type="AlphaFoldDB" id="A0A0D5YWZ3"/>
<dbReference type="InterPro" id="IPR000682">
    <property type="entry name" value="PCMT"/>
</dbReference>
<organism evidence="8 9">
    <name type="scientific">Flagellimonas lutaonensis</name>
    <dbReference type="NCBI Taxonomy" id="516051"/>
    <lineage>
        <taxon>Bacteria</taxon>
        <taxon>Pseudomonadati</taxon>
        <taxon>Bacteroidota</taxon>
        <taxon>Flavobacteriia</taxon>
        <taxon>Flavobacteriales</taxon>
        <taxon>Flavobacteriaceae</taxon>
        <taxon>Flagellimonas</taxon>
    </lineage>
</organism>
<dbReference type="GO" id="GO:0030091">
    <property type="term" value="P:protein repair"/>
    <property type="evidence" value="ECO:0007669"/>
    <property type="project" value="UniProtKB-UniRule"/>
</dbReference>
<dbReference type="PATRIC" id="fig|516051.4.peg.2895"/>
<dbReference type="NCBIfam" id="TIGR00080">
    <property type="entry name" value="pimt"/>
    <property type="match status" value="1"/>
</dbReference>
<dbReference type="PANTHER" id="PTHR11579:SF0">
    <property type="entry name" value="PROTEIN-L-ISOASPARTATE(D-ASPARTATE) O-METHYLTRANSFERASE"/>
    <property type="match status" value="1"/>
</dbReference>
<evidence type="ECO:0000256" key="4">
    <source>
        <dbReference type="ARBA" id="ARBA00022603"/>
    </source>
</evidence>
<dbReference type="HOGENOM" id="CLU_055432_2_0_10"/>
<comment type="subcellular location">
    <subcellularLocation>
        <location evidence="1 7">Cytoplasm</location>
    </subcellularLocation>
</comment>
<keyword evidence="4 7" id="KW-0489">Methyltransferase</keyword>
<dbReference type="GO" id="GO:0005737">
    <property type="term" value="C:cytoplasm"/>
    <property type="evidence" value="ECO:0007669"/>
    <property type="project" value="UniProtKB-SubCell"/>
</dbReference>
<keyword evidence="5 7" id="KW-0808">Transferase</keyword>
<comment type="similarity">
    <text evidence="2 7">Belongs to the methyltransferase superfamily. L-isoaspartyl/D-aspartyl protein methyltransferase family.</text>
</comment>
<evidence type="ECO:0000256" key="6">
    <source>
        <dbReference type="ARBA" id="ARBA00022691"/>
    </source>
</evidence>
<dbReference type="InterPro" id="IPR029063">
    <property type="entry name" value="SAM-dependent_MTases_sf"/>
</dbReference>
<dbReference type="HAMAP" id="MF_00090">
    <property type="entry name" value="PIMT"/>
    <property type="match status" value="1"/>
</dbReference>
<keyword evidence="9" id="KW-1185">Reference proteome</keyword>
<dbReference type="Proteomes" id="UP000032726">
    <property type="component" value="Chromosome"/>
</dbReference>
<keyword evidence="3 7" id="KW-0963">Cytoplasm</keyword>
<dbReference type="KEGG" id="mlt:VC82_2827"/>
<dbReference type="EMBL" id="CP011071">
    <property type="protein sequence ID" value="AKA36373.1"/>
    <property type="molecule type" value="Genomic_DNA"/>
</dbReference>
<sequence length="220" mass="24366">MLLGHTGLGQTDYAAMRKVMVENQLKTRGIYDKSTLKAMSKVPRHLFVPKDQQIYAYADSPLPIGQKQTISQPYMVAYMTQAIKPWKNKKVLEIGTGSGYQAAVLAEIVDSVHTIEIIPELGEAAKKLLKDLGYENVKVRVGDGYHGWPEKAPFDAIIVTAGAEEIPKPLVEQLKDGGRMVIPLGPNHGVRDLILLTKKNGKIKTKSLMAVRFVPFTRDN</sequence>